<dbReference type="PANTHER" id="PTHR22937:SF222">
    <property type="entry name" value="RING-TYPE E3 UBIQUITIN TRANSFERASE"/>
    <property type="match status" value="1"/>
</dbReference>
<dbReference type="InterPro" id="IPR013083">
    <property type="entry name" value="Znf_RING/FYVE/PHD"/>
</dbReference>
<dbReference type="InterPro" id="IPR045191">
    <property type="entry name" value="MBR1/2-like"/>
</dbReference>
<keyword evidence="3" id="KW-0808">Transferase</keyword>
<gene>
    <name evidence="10" type="ORF">BUALT_Bualt18G0051700</name>
</gene>
<evidence type="ECO:0000259" key="9">
    <source>
        <dbReference type="PROSITE" id="PS50089"/>
    </source>
</evidence>
<evidence type="ECO:0000256" key="7">
    <source>
        <dbReference type="ARBA" id="ARBA00022833"/>
    </source>
</evidence>
<keyword evidence="6" id="KW-0833">Ubl conjugation pathway</keyword>
<feature type="domain" description="RING-type" evidence="9">
    <location>
        <begin position="111"/>
        <end position="153"/>
    </location>
</feature>
<dbReference type="EC" id="2.3.2.27" evidence="2"/>
<dbReference type="Proteomes" id="UP000826271">
    <property type="component" value="Unassembled WGS sequence"/>
</dbReference>
<comment type="caution">
    <text evidence="10">The sequence shown here is derived from an EMBL/GenBank/DDBJ whole genome shotgun (WGS) entry which is preliminary data.</text>
</comment>
<dbReference type="AlphaFoldDB" id="A0AAV6W3F5"/>
<dbReference type="InterPro" id="IPR001841">
    <property type="entry name" value="Znf_RING"/>
</dbReference>
<reference evidence="10" key="1">
    <citation type="submission" date="2019-10" db="EMBL/GenBank/DDBJ databases">
        <authorList>
            <person name="Zhang R."/>
            <person name="Pan Y."/>
            <person name="Wang J."/>
            <person name="Ma R."/>
            <person name="Yu S."/>
        </authorList>
    </citation>
    <scope>NUCLEOTIDE SEQUENCE</scope>
    <source>
        <strain evidence="10">LA-IB0</strain>
        <tissue evidence="10">Leaf</tissue>
    </source>
</reference>
<evidence type="ECO:0000256" key="2">
    <source>
        <dbReference type="ARBA" id="ARBA00012483"/>
    </source>
</evidence>
<keyword evidence="7" id="KW-0862">Zinc</keyword>
<dbReference type="GO" id="GO:0005634">
    <property type="term" value="C:nucleus"/>
    <property type="evidence" value="ECO:0007669"/>
    <property type="project" value="TreeGrafter"/>
</dbReference>
<name>A0AAV6W3F5_9LAMI</name>
<dbReference type="PROSITE" id="PS50089">
    <property type="entry name" value="ZF_RING_2"/>
    <property type="match status" value="1"/>
</dbReference>
<accession>A0AAV6W3F5</accession>
<dbReference type="EMBL" id="WHWC01000018">
    <property type="protein sequence ID" value="KAG8364948.1"/>
    <property type="molecule type" value="Genomic_DNA"/>
</dbReference>
<evidence type="ECO:0000256" key="5">
    <source>
        <dbReference type="ARBA" id="ARBA00022771"/>
    </source>
</evidence>
<dbReference type="PANTHER" id="PTHR22937">
    <property type="entry name" value="E3 UBIQUITIN-PROTEIN LIGASE RNF165"/>
    <property type="match status" value="1"/>
</dbReference>
<keyword evidence="4" id="KW-0479">Metal-binding</keyword>
<dbReference type="GO" id="GO:0008270">
    <property type="term" value="F:zinc ion binding"/>
    <property type="evidence" value="ECO:0007669"/>
    <property type="project" value="UniProtKB-KW"/>
</dbReference>
<comment type="catalytic activity">
    <reaction evidence="1">
        <text>S-ubiquitinyl-[E2 ubiquitin-conjugating enzyme]-L-cysteine + [acceptor protein]-L-lysine = [E2 ubiquitin-conjugating enzyme]-L-cysteine + N(6)-ubiquitinyl-[acceptor protein]-L-lysine.</text>
        <dbReference type="EC" id="2.3.2.27"/>
    </reaction>
</comment>
<sequence length="159" mass="18825">MDRLYEFLRNFSFIHLNDDEGRMNSFYVNLIDAFRYQRNIRVIDYNTDRLDRNITSFSNDRELTTTSCGLTEKIIASKLKTRIIHDVTKPSTEDDDDDDDDTTVVDEEEICTVCFDNLYQENETIARLDCRHEYHPGCIKKWLTRYNSCPLCKTTVLQI</sequence>
<dbReference type="GO" id="GO:0061630">
    <property type="term" value="F:ubiquitin protein ligase activity"/>
    <property type="evidence" value="ECO:0007669"/>
    <property type="project" value="UniProtKB-EC"/>
</dbReference>
<organism evidence="10 11">
    <name type="scientific">Buddleja alternifolia</name>
    <dbReference type="NCBI Taxonomy" id="168488"/>
    <lineage>
        <taxon>Eukaryota</taxon>
        <taxon>Viridiplantae</taxon>
        <taxon>Streptophyta</taxon>
        <taxon>Embryophyta</taxon>
        <taxon>Tracheophyta</taxon>
        <taxon>Spermatophyta</taxon>
        <taxon>Magnoliopsida</taxon>
        <taxon>eudicotyledons</taxon>
        <taxon>Gunneridae</taxon>
        <taxon>Pentapetalae</taxon>
        <taxon>asterids</taxon>
        <taxon>lamiids</taxon>
        <taxon>Lamiales</taxon>
        <taxon>Scrophulariaceae</taxon>
        <taxon>Buddlejeae</taxon>
        <taxon>Buddleja</taxon>
    </lineage>
</organism>
<dbReference type="SUPFAM" id="SSF57850">
    <property type="entry name" value="RING/U-box"/>
    <property type="match status" value="1"/>
</dbReference>
<keyword evidence="5 8" id="KW-0863">Zinc-finger</keyword>
<evidence type="ECO:0000256" key="8">
    <source>
        <dbReference type="PROSITE-ProRule" id="PRU00175"/>
    </source>
</evidence>
<dbReference type="Gene3D" id="3.30.40.10">
    <property type="entry name" value="Zinc/RING finger domain, C3HC4 (zinc finger)"/>
    <property type="match status" value="1"/>
</dbReference>
<evidence type="ECO:0000313" key="10">
    <source>
        <dbReference type="EMBL" id="KAG8364948.1"/>
    </source>
</evidence>
<evidence type="ECO:0000256" key="4">
    <source>
        <dbReference type="ARBA" id="ARBA00022723"/>
    </source>
</evidence>
<protein>
    <recommendedName>
        <fullName evidence="2">RING-type E3 ubiquitin transferase</fullName>
        <ecNumber evidence="2">2.3.2.27</ecNumber>
    </recommendedName>
</protein>
<dbReference type="SMART" id="SM00184">
    <property type="entry name" value="RING"/>
    <property type="match status" value="1"/>
</dbReference>
<evidence type="ECO:0000256" key="6">
    <source>
        <dbReference type="ARBA" id="ARBA00022786"/>
    </source>
</evidence>
<proteinExistence type="predicted"/>
<dbReference type="Pfam" id="PF13639">
    <property type="entry name" value="zf-RING_2"/>
    <property type="match status" value="1"/>
</dbReference>
<evidence type="ECO:0000313" key="11">
    <source>
        <dbReference type="Proteomes" id="UP000826271"/>
    </source>
</evidence>
<evidence type="ECO:0000256" key="1">
    <source>
        <dbReference type="ARBA" id="ARBA00000900"/>
    </source>
</evidence>
<evidence type="ECO:0000256" key="3">
    <source>
        <dbReference type="ARBA" id="ARBA00022679"/>
    </source>
</evidence>
<keyword evidence="11" id="KW-1185">Reference proteome</keyword>